<name>A0A2N9HNE2_FAGSY</name>
<reference evidence="5" key="1">
    <citation type="submission" date="2018-02" db="EMBL/GenBank/DDBJ databases">
        <authorList>
            <person name="Cohen D.B."/>
            <person name="Kent A.D."/>
        </authorList>
    </citation>
    <scope>NUCLEOTIDE SEQUENCE</scope>
</reference>
<organism evidence="5">
    <name type="scientific">Fagus sylvatica</name>
    <name type="common">Beechnut</name>
    <dbReference type="NCBI Taxonomy" id="28930"/>
    <lineage>
        <taxon>Eukaryota</taxon>
        <taxon>Viridiplantae</taxon>
        <taxon>Streptophyta</taxon>
        <taxon>Embryophyta</taxon>
        <taxon>Tracheophyta</taxon>
        <taxon>Spermatophyta</taxon>
        <taxon>Magnoliopsida</taxon>
        <taxon>eudicotyledons</taxon>
        <taxon>Gunneridae</taxon>
        <taxon>Pentapetalae</taxon>
        <taxon>rosids</taxon>
        <taxon>fabids</taxon>
        <taxon>Fagales</taxon>
        <taxon>Fagaceae</taxon>
        <taxon>Fagus</taxon>
    </lineage>
</organism>
<feature type="domain" description="Retroviral polymerase SH3-like" evidence="4">
    <location>
        <begin position="470"/>
        <end position="531"/>
    </location>
</feature>
<dbReference type="InterPro" id="IPR013103">
    <property type="entry name" value="RVT_2"/>
</dbReference>
<dbReference type="AlphaFoldDB" id="A0A2N9HNE2"/>
<feature type="domain" description="GAG-pre-integrase" evidence="3">
    <location>
        <begin position="333"/>
        <end position="386"/>
    </location>
</feature>
<evidence type="ECO:0000259" key="3">
    <source>
        <dbReference type="Pfam" id="PF13976"/>
    </source>
</evidence>
<dbReference type="CDD" id="cd09272">
    <property type="entry name" value="RNase_HI_RT_Ty1"/>
    <property type="match status" value="1"/>
</dbReference>
<protein>
    <recommendedName>
        <fullName evidence="6">Integrase catalytic domain-containing protein</fullName>
    </recommendedName>
</protein>
<accession>A0A2N9HNE2</accession>
<evidence type="ECO:0000313" key="5">
    <source>
        <dbReference type="EMBL" id="SPD13184.1"/>
    </source>
</evidence>
<dbReference type="PANTHER" id="PTHR11439:SF461">
    <property type="entry name" value="OS10G0432200 PROTEIN"/>
    <property type="match status" value="1"/>
</dbReference>
<evidence type="ECO:0000259" key="4">
    <source>
        <dbReference type="Pfam" id="PF25597"/>
    </source>
</evidence>
<dbReference type="Pfam" id="PF25597">
    <property type="entry name" value="SH3_retrovirus"/>
    <property type="match status" value="1"/>
</dbReference>
<dbReference type="InterPro" id="IPR036397">
    <property type="entry name" value="RNaseH_sf"/>
</dbReference>
<sequence length="1141" mass="128370">MRSFIKGRKLWFYVTGEMKKPVKGSSEDDNAFRIRLIEWDSNNHQILTWLRNTSIPSISNLLGNFDDARTAWDMLAKRYSSPHGTREYQLSIEQYQIRQDPGQSINDFFARFQFIWDQLDLSDPPWDTPNDAMKYATRRDQMRLYQFLMALHDDYEPVRGQLLHQLPTPSLDAALNDLVREETRLQTLQAQNKLNVLATTSPLAPLQQSDSDQSSPNTRRSDRKSNKFCRYCKKHGHTIETCSPFEARRYYDQLEDIIAQALVRAGNASSSSALSVLPANGSTMLVRSIGTVSTSKLSISDVFHDPRTGQELGTGRRIGRLFEISSLRLPATGVSAATSSSPSLSLWHSRLGHASSSRVQQLVSRGLLGPVSKDNFDCVSCQLGKQPALPFQNSTSQQNGRAERKLRHILDTVRALLLSSKVPVPFWGEAVLTAAHAINRIPSPTISNQTPYERLFGSPPHYQHLRSFGSACFVLLQPHEHNKLEPRSRLCCFLGYGETQKGYRCYDPIAHRLRISRHVVFWEHRLFTEVSQFHPSFSLSSLSDLFPEVSPPSLESFPPSPEVSTSIPQTESSDHSSGSSSQETPHSSPESPAPAPSEDPAPTTTLRRSSRVTTLPSHLRDFHCYTALATLHEPHSYREASSNPLWQAAMAEELDALSRTRTWDLVDLPPEKSVVGCKWVFKIKTRSDGSIERYKARLVAKGFTQEYGIDYEETFAPVARLSSVRTLLAVAASRQWKLFQMDVKNAFLNGDLSEEVYMQPPPGLSHPPDKVCRLRRALYGLKQAPRAWFAKFSSTVSRLGFSISSYDSALFLRRTGKGTILLLLYVDDMIITGDDLSGIQELKAFLSQNFEMKDLGHLSYFLGLEITSSDDGFYLTQAKYTSDLLSRAGLTDHKILDTPIEFNARLTPSSGELLPDPTLYRQLVGSLVYLTVTRPDISYAVHQVSQFMSAPRSTHYAAVLRILRYLKGTLFHGLHFSAQSPLTLRAYSDADWAGDPTDRRSTTGYCFLLGSSLISWRSKKQSVVARSSTEAEYRALADTTSELLWLRWLLQDLGVSTSSATPIYCDNRSAIQIARNDVFHERTKHIEIDCHLVRHHLLQGSLQLISVSSHDQLADIFTKSHPTGRFRDLVSKLQLVSHPPP</sequence>
<proteinExistence type="predicted"/>
<dbReference type="Pfam" id="PF07727">
    <property type="entry name" value="RVT_2"/>
    <property type="match status" value="1"/>
</dbReference>
<feature type="compositionally biased region" description="Low complexity" evidence="1">
    <location>
        <begin position="600"/>
        <end position="614"/>
    </location>
</feature>
<feature type="region of interest" description="Disordered" evidence="1">
    <location>
        <begin position="550"/>
        <end position="614"/>
    </location>
</feature>
<feature type="domain" description="Reverse transcriptase Ty1/copia-type" evidence="2">
    <location>
        <begin position="661"/>
        <end position="901"/>
    </location>
</feature>
<dbReference type="PANTHER" id="PTHR11439">
    <property type="entry name" value="GAG-POL-RELATED RETROTRANSPOSON"/>
    <property type="match status" value="1"/>
</dbReference>
<dbReference type="GO" id="GO:0003676">
    <property type="term" value="F:nucleic acid binding"/>
    <property type="evidence" value="ECO:0007669"/>
    <property type="project" value="InterPro"/>
</dbReference>
<dbReference type="InterPro" id="IPR012337">
    <property type="entry name" value="RNaseH-like_sf"/>
</dbReference>
<dbReference type="SUPFAM" id="SSF56672">
    <property type="entry name" value="DNA/RNA polymerases"/>
    <property type="match status" value="1"/>
</dbReference>
<gene>
    <name evidence="5" type="ORF">FSB_LOCUS41066</name>
</gene>
<dbReference type="Pfam" id="PF13976">
    <property type="entry name" value="gag_pre-integrs"/>
    <property type="match status" value="1"/>
</dbReference>
<dbReference type="EMBL" id="OIVN01003725">
    <property type="protein sequence ID" value="SPD13184.1"/>
    <property type="molecule type" value="Genomic_DNA"/>
</dbReference>
<evidence type="ECO:0000259" key="2">
    <source>
        <dbReference type="Pfam" id="PF07727"/>
    </source>
</evidence>
<dbReference type="InterPro" id="IPR057670">
    <property type="entry name" value="SH3_retrovirus"/>
</dbReference>
<feature type="compositionally biased region" description="Low complexity" evidence="1">
    <location>
        <begin position="575"/>
        <end position="590"/>
    </location>
</feature>
<feature type="region of interest" description="Disordered" evidence="1">
    <location>
        <begin position="200"/>
        <end position="224"/>
    </location>
</feature>
<dbReference type="Gene3D" id="3.30.420.10">
    <property type="entry name" value="Ribonuclease H-like superfamily/Ribonuclease H"/>
    <property type="match status" value="1"/>
</dbReference>
<evidence type="ECO:0000256" key="1">
    <source>
        <dbReference type="SAM" id="MobiDB-lite"/>
    </source>
</evidence>
<dbReference type="InterPro" id="IPR043502">
    <property type="entry name" value="DNA/RNA_pol_sf"/>
</dbReference>
<dbReference type="InterPro" id="IPR025724">
    <property type="entry name" value="GAG-pre-integrase_dom"/>
</dbReference>
<dbReference type="SUPFAM" id="SSF53098">
    <property type="entry name" value="Ribonuclease H-like"/>
    <property type="match status" value="1"/>
</dbReference>
<evidence type="ECO:0008006" key="6">
    <source>
        <dbReference type="Google" id="ProtNLM"/>
    </source>
</evidence>